<dbReference type="AlphaFoldDB" id="A0A385Q018"/>
<gene>
    <name evidence="1" type="ORF">D4A81_02460</name>
</gene>
<name>A0A385Q018_9FIRM</name>
<sequence length="553" mass="64632">MRIQRYLIAWFLIIIVGLGSIIGMVYYVDPLFHYHKPREDKFFYSLEGTHQRELNDGIIKHFDYDAMITGTSMTENFKTSEVDELFNVNSIKVPFAGATYYEINNNIRTALKYNPKLKLVIRGLDVSMIDEDADKLRIDLGEYPTYLYDNNPFNDVNYIFNKDIIFERVYKMIKDRSEKDFKPGIVSFDDYSNWTKNNYGYSYGLNSEHLSKLDFDKIGTPIFLTEEEKEVIKDNITKNVTDIADEYSEVSFYYFYTPYSILTYLGYISDGSIYKNIEKMEYATELILEHKNIKLYSLCGDMSIITDINNYREEMLNIPNPDNPKVSDEFWDTSHYGEWINSYILQCMYKDEYRLTEENYKDVFAKQLSDILEFDFHSLYNQENYKNDYYMAALYNRKIWGVEPIDLIENNNGIELKNAEIVSDQKDGKKIIKCIGNLPRSYDSIITPEDVIVGDNYIGAKITLNNIGKHKYIVFYGKKVEGLGQPTVIVLDDKKQKINEVSASCNDIGNDWEQYIVDISQQNGEITIYFNGGYIDDAGGLYTEYIFSDIILY</sequence>
<dbReference type="OrthoDB" id="996097at2"/>
<proteinExistence type="predicted"/>
<protein>
    <submittedName>
        <fullName evidence="1">Uncharacterized protein</fullName>
    </submittedName>
</protein>
<dbReference type="EMBL" id="CP032364">
    <property type="protein sequence ID" value="AYA98887.1"/>
    <property type="molecule type" value="Genomic_DNA"/>
</dbReference>
<dbReference type="Proteomes" id="UP000265562">
    <property type="component" value="Chromosome"/>
</dbReference>
<evidence type="ECO:0000313" key="1">
    <source>
        <dbReference type="EMBL" id="AYA98887.1"/>
    </source>
</evidence>
<accession>A0A385Q018</accession>
<evidence type="ECO:0000313" key="2">
    <source>
        <dbReference type="Proteomes" id="UP000265562"/>
    </source>
</evidence>
<dbReference type="RefSeq" id="WP_111526116.1">
    <property type="nucleotide sequence ID" value="NZ_CP032364.1"/>
</dbReference>
<reference evidence="1 2" key="1">
    <citation type="submission" date="2018-09" db="EMBL/GenBank/DDBJ databases">
        <title>Genome sequencing of Lachnoanaerobaculum umeaense DSM 23576.</title>
        <authorList>
            <person name="Kook J.-K."/>
            <person name="Park S.-N."/>
            <person name="Lim Y.K."/>
        </authorList>
    </citation>
    <scope>NUCLEOTIDE SEQUENCE [LARGE SCALE GENOMIC DNA]</scope>
    <source>
        <strain evidence="2">DSM 23576 \ CCUG 58757</strain>
    </source>
</reference>
<organism evidence="1 2">
    <name type="scientific">Lachnoanaerobaculum umeaense</name>
    <dbReference type="NCBI Taxonomy" id="617123"/>
    <lineage>
        <taxon>Bacteria</taxon>
        <taxon>Bacillati</taxon>
        <taxon>Bacillota</taxon>
        <taxon>Clostridia</taxon>
        <taxon>Lachnospirales</taxon>
        <taxon>Lachnospiraceae</taxon>
        <taxon>Lachnoanaerobaculum</taxon>
    </lineage>
</organism>
<dbReference type="KEGG" id="lua:D4A81_02460"/>
<keyword evidence="2" id="KW-1185">Reference proteome</keyword>